<protein>
    <recommendedName>
        <fullName evidence="2">Replication protein A C-terminal domain-containing protein</fullName>
    </recommendedName>
</protein>
<dbReference type="EMBL" id="AOLW01000007">
    <property type="protein sequence ID" value="EMA25408.1"/>
    <property type="molecule type" value="Genomic_DNA"/>
</dbReference>
<accession>M0KX19</accession>
<dbReference type="InterPro" id="IPR014892">
    <property type="entry name" value="RPA_C"/>
</dbReference>
<dbReference type="RefSeq" id="WP_008307708.1">
    <property type="nucleotide sequence ID" value="NZ_AOLW01000007.1"/>
</dbReference>
<name>M0KX19_9EURY</name>
<reference evidence="3 4" key="1">
    <citation type="journal article" date="2014" name="PLoS Genet.">
        <title>Phylogenetically driven sequencing of extremely halophilic archaea reveals strategies for static and dynamic osmo-response.</title>
        <authorList>
            <person name="Becker E.A."/>
            <person name="Seitzer P.M."/>
            <person name="Tritt A."/>
            <person name="Larsen D."/>
            <person name="Krusor M."/>
            <person name="Yao A.I."/>
            <person name="Wu D."/>
            <person name="Madern D."/>
            <person name="Eisen J.A."/>
            <person name="Darling A.E."/>
            <person name="Facciotti M.T."/>
        </authorList>
    </citation>
    <scope>NUCLEOTIDE SEQUENCE [LARGE SCALE GENOMIC DNA]</scope>
    <source>
        <strain evidence="3 4">JCM 13557</strain>
    </source>
</reference>
<keyword evidence="4" id="KW-1185">Reference proteome</keyword>
<sequence>MGILTSGNQDEVKNALRNSSQALEHEEIAAKTSLSVEETRKAVSELVDRGEVTSTMDWKYKLTE</sequence>
<feature type="domain" description="Replication protein A C-terminal" evidence="2">
    <location>
        <begin position="6"/>
        <end position="57"/>
    </location>
</feature>
<dbReference type="AlphaFoldDB" id="M0KX19"/>
<organism evidence="3 4">
    <name type="scientific">Haloarcula amylolytica JCM 13557</name>
    <dbReference type="NCBI Taxonomy" id="1227452"/>
    <lineage>
        <taxon>Archaea</taxon>
        <taxon>Methanobacteriati</taxon>
        <taxon>Methanobacteriota</taxon>
        <taxon>Stenosarchaea group</taxon>
        <taxon>Halobacteria</taxon>
        <taxon>Halobacteriales</taxon>
        <taxon>Haloarculaceae</taxon>
        <taxon>Haloarcula</taxon>
    </lineage>
</organism>
<gene>
    <name evidence="3" type="ORF">C442_03081</name>
</gene>
<evidence type="ECO:0000313" key="4">
    <source>
        <dbReference type="Proteomes" id="UP000011623"/>
    </source>
</evidence>
<feature type="region of interest" description="Disordered" evidence="1">
    <location>
        <begin position="1"/>
        <end position="21"/>
    </location>
</feature>
<evidence type="ECO:0000259" key="2">
    <source>
        <dbReference type="Pfam" id="PF08784"/>
    </source>
</evidence>
<proteinExistence type="predicted"/>
<dbReference type="Proteomes" id="UP000011623">
    <property type="component" value="Unassembled WGS sequence"/>
</dbReference>
<dbReference type="Pfam" id="PF08784">
    <property type="entry name" value="RPA_C"/>
    <property type="match status" value="1"/>
</dbReference>
<evidence type="ECO:0000313" key="3">
    <source>
        <dbReference type="EMBL" id="EMA25408.1"/>
    </source>
</evidence>
<evidence type="ECO:0000256" key="1">
    <source>
        <dbReference type="SAM" id="MobiDB-lite"/>
    </source>
</evidence>
<comment type="caution">
    <text evidence="3">The sequence shown here is derived from an EMBL/GenBank/DDBJ whole genome shotgun (WGS) entry which is preliminary data.</text>
</comment>